<organism evidence="8 9">
    <name type="scientific">Hyphomonas polymorpha PS728</name>
    <dbReference type="NCBI Taxonomy" id="1280954"/>
    <lineage>
        <taxon>Bacteria</taxon>
        <taxon>Pseudomonadati</taxon>
        <taxon>Pseudomonadota</taxon>
        <taxon>Alphaproteobacteria</taxon>
        <taxon>Hyphomonadales</taxon>
        <taxon>Hyphomonadaceae</taxon>
        <taxon>Hyphomonas</taxon>
    </lineage>
</organism>
<evidence type="ECO:0000313" key="8">
    <source>
        <dbReference type="EMBL" id="KCZ96868.1"/>
    </source>
</evidence>
<keyword evidence="5" id="KW-0732">Signal</keyword>
<dbReference type="Gene3D" id="2.40.170.20">
    <property type="entry name" value="TonB-dependent receptor, beta-barrel domain"/>
    <property type="match status" value="1"/>
</dbReference>
<gene>
    <name evidence="8" type="ORF">HPO_17756</name>
</gene>
<evidence type="ECO:0000256" key="4">
    <source>
        <dbReference type="RuleBase" id="RU003357"/>
    </source>
</evidence>
<dbReference type="Pfam" id="PF00593">
    <property type="entry name" value="TonB_dep_Rec_b-barrel"/>
    <property type="match status" value="1"/>
</dbReference>
<dbReference type="PANTHER" id="PTHR47234:SF2">
    <property type="entry name" value="TONB-DEPENDENT RECEPTOR"/>
    <property type="match status" value="1"/>
</dbReference>
<keyword evidence="2 4" id="KW-0472">Membrane</keyword>
<dbReference type="GO" id="GO:0009279">
    <property type="term" value="C:cell outer membrane"/>
    <property type="evidence" value="ECO:0007669"/>
    <property type="project" value="UniProtKB-SubCell"/>
</dbReference>
<dbReference type="EMBL" id="ARYM01000031">
    <property type="protein sequence ID" value="KCZ96868.1"/>
    <property type="molecule type" value="Genomic_DNA"/>
</dbReference>
<keyword evidence="4" id="KW-0798">TonB box</keyword>
<dbReference type="Proteomes" id="UP000027100">
    <property type="component" value="Unassembled WGS sequence"/>
</dbReference>
<dbReference type="AlphaFoldDB" id="A0A062V9R1"/>
<feature type="chain" id="PRO_5001614989" evidence="5">
    <location>
        <begin position="31"/>
        <end position="1003"/>
    </location>
</feature>
<evidence type="ECO:0000256" key="1">
    <source>
        <dbReference type="ARBA" id="ARBA00004442"/>
    </source>
</evidence>
<evidence type="ECO:0000256" key="3">
    <source>
        <dbReference type="ARBA" id="ARBA00023237"/>
    </source>
</evidence>
<evidence type="ECO:0000313" key="9">
    <source>
        <dbReference type="Proteomes" id="UP000027100"/>
    </source>
</evidence>
<sequence>MERNVIVKSLLNTCALAAIASALVAPLAVAQEDEPAATVPATEDATATLETVVITGSRIRRDVASTPAPVVTYGSAAFEERGLISAGDALNEITSLRPQLNQAAGDGSNSGSGQQYPELFGLGTGRTLTLVNGRRFATTSSGLGDAQVDANIIPTGLIDRIEVVQAGGAAVYGSDAIAGVVNYILKDNFEGLELDLQYGDTEQGNFEQWSGRITAGQNFDNDRGNIAVNLEMSSSPVARFSDFEASNRSRITQSNPADTGPNDGISSLSEIIPAYFWNHNGNGVIFSTPAPPPNFLTSVGGSPAQFAPDGSVVSYDPGNILGIPFAEGGQGTRYSDLAGLRTGVERFTGNLIGHYDISDNLRFNTEVLYAQTNGESVPQGYARSVLNQTSVTSGAIRFTNANPFLSQSAIDTLSAASPAFASGGGLWLSRHFYDDLFPSNLQENETTTWRVLGGLEGDFDAAGRNFYWTASASFADVRGEQGRWEADFAKFNKAVNAVRNGAGDIVCAVNADAITTNDDPACAPLNPFGAGNISQAASEYVSARSGFEFANEQVDLLATIGTQLFTLPAGAVDLVLAYEHRREEATYTPFLANQQGLVGTGAVQTESSGKYNTNEYSAEVLVPIFGGDLTLPGVKALDFSGTYRMVDNSIAGEESVWSAGSRWQVTDGLTFRVTRSRNFRAPTLEQLFAPQNTIIANGGFDPCDADRINSGPNPAVRRANCEAEWAANPQYGNLATFQNPAENFTVTSVLTGGNPDLANEVSETTTFGVVFDNFIVPGLTVAADRIEIDLTDGLSAFTTADFMATCYDSTPQPAAICSAFTRLQTADGSNPAGTTATGRTTTFNAGQIKFRGEVYYLNYGFDVNDLFSGATGNVTLGFEATHMAELTTSVTGTTFVRSDNTVQRPDWTARLNAAYANGPLRISYQMDYLDNVLALPDATIENNPNPYIDANYVHSLSGLYEVREGLTLRAGVTNIFDEGPSYPTLYHGDILGRRYFAGVNYRF</sequence>
<name>A0A062V9R1_9PROT</name>
<evidence type="ECO:0000256" key="5">
    <source>
        <dbReference type="SAM" id="SignalP"/>
    </source>
</evidence>
<accession>A0A062V9R1</accession>
<dbReference type="InterPro" id="IPR036942">
    <property type="entry name" value="Beta-barrel_TonB_sf"/>
</dbReference>
<evidence type="ECO:0000259" key="6">
    <source>
        <dbReference type="Pfam" id="PF00593"/>
    </source>
</evidence>
<dbReference type="STRING" id="1280954.HPO_17756"/>
<comment type="subcellular location">
    <subcellularLocation>
        <location evidence="1 4">Cell outer membrane</location>
    </subcellularLocation>
</comment>
<dbReference type="FunFam" id="2.170.130.10:FF:000040">
    <property type="entry name" value="Transporter, outer membrane receptor (OMR) family"/>
    <property type="match status" value="1"/>
</dbReference>
<keyword evidence="9" id="KW-1185">Reference proteome</keyword>
<keyword evidence="3" id="KW-0998">Cell outer membrane</keyword>
<dbReference type="PATRIC" id="fig|1280954.3.peg.3578"/>
<dbReference type="eggNOG" id="COG1629">
    <property type="taxonomic scope" value="Bacteria"/>
</dbReference>
<dbReference type="Gene3D" id="2.170.130.10">
    <property type="entry name" value="TonB-dependent receptor, plug domain"/>
    <property type="match status" value="1"/>
</dbReference>
<comment type="similarity">
    <text evidence="4">Belongs to the TonB-dependent receptor family.</text>
</comment>
<dbReference type="eggNOG" id="COG4206">
    <property type="taxonomic scope" value="Bacteria"/>
</dbReference>
<proteinExistence type="inferred from homology"/>
<feature type="signal peptide" evidence="5">
    <location>
        <begin position="1"/>
        <end position="30"/>
    </location>
</feature>
<dbReference type="InterPro" id="IPR012910">
    <property type="entry name" value="Plug_dom"/>
</dbReference>
<dbReference type="Pfam" id="PF07715">
    <property type="entry name" value="Plug"/>
    <property type="match status" value="1"/>
</dbReference>
<keyword evidence="8" id="KW-0675">Receptor</keyword>
<dbReference type="RefSeq" id="WP_035601922.1">
    <property type="nucleotide sequence ID" value="NZ_ARYM01000031.1"/>
</dbReference>
<dbReference type="InterPro" id="IPR000531">
    <property type="entry name" value="Beta-barrel_TonB"/>
</dbReference>
<evidence type="ECO:0000259" key="7">
    <source>
        <dbReference type="Pfam" id="PF07715"/>
    </source>
</evidence>
<feature type="domain" description="TonB-dependent receptor-like beta-barrel" evidence="6">
    <location>
        <begin position="443"/>
        <end position="975"/>
    </location>
</feature>
<dbReference type="OrthoDB" id="7051241at2"/>
<dbReference type="PANTHER" id="PTHR47234">
    <property type="match status" value="1"/>
</dbReference>
<dbReference type="InterPro" id="IPR037066">
    <property type="entry name" value="Plug_dom_sf"/>
</dbReference>
<feature type="domain" description="TonB-dependent receptor plug" evidence="7">
    <location>
        <begin position="63"/>
        <end position="180"/>
    </location>
</feature>
<comment type="caution">
    <text evidence="8">The sequence shown here is derived from an EMBL/GenBank/DDBJ whole genome shotgun (WGS) entry which is preliminary data.</text>
</comment>
<reference evidence="8 9" key="1">
    <citation type="journal article" date="2014" name="Antonie Van Leeuwenhoek">
        <title>Hyphomonas beringensis sp. nov. and Hyphomonas chukchiensis sp. nov., isolated from surface seawater of the Bering Sea and Chukchi Sea.</title>
        <authorList>
            <person name="Li C."/>
            <person name="Lai Q."/>
            <person name="Li G."/>
            <person name="Dong C."/>
            <person name="Wang J."/>
            <person name="Liao Y."/>
            <person name="Shao Z."/>
        </authorList>
    </citation>
    <scope>NUCLEOTIDE SEQUENCE [LARGE SCALE GENOMIC DNA]</scope>
    <source>
        <strain evidence="8 9">PS728</strain>
    </source>
</reference>
<dbReference type="SUPFAM" id="SSF56935">
    <property type="entry name" value="Porins"/>
    <property type="match status" value="1"/>
</dbReference>
<evidence type="ECO:0000256" key="2">
    <source>
        <dbReference type="ARBA" id="ARBA00023136"/>
    </source>
</evidence>
<protein>
    <submittedName>
        <fullName evidence="8">Outer membrane receptor (OMR) family protein</fullName>
    </submittedName>
</protein>